<proteinExistence type="predicted"/>
<keyword evidence="1" id="KW-0540">Nuclease</keyword>
<dbReference type="OrthoDB" id="6152127at2759"/>
<keyword evidence="4" id="KW-1185">Reference proteome</keyword>
<keyword evidence="1" id="KW-0378">Hydrolase</keyword>
<dbReference type="PANTHER" id="PTHR11046">
    <property type="entry name" value="OLIGORIBONUCLEASE, MITOCHONDRIAL"/>
    <property type="match status" value="1"/>
</dbReference>
<sequence length="270" mass="31404">MNTKYLQLTKFFIDASENTEDFMKGKLLPFGDDTYIVEDHIYACLMEPSEYDGVVQTYLQVLFLSLGKLSNKLFKDHLPGGKLVGMDPTVVAKFKCTPKTSCFAESVFGQLDHLLKSKPNLSTLAAEAYITFSNNKTLNWLLNKPELERNILIEEATKNVKTVRKKFKQRRKEIEESRRLALEKAIKKREDIQQEKIKKQEEYTKSILNHGLWQTSNEIDSMLLSYKTKTDKIDALKAQLKFRKDVLLQQPEEKQTFNITKKKRRLNIKS</sequence>
<comment type="caution">
    <text evidence="3">The sequence shown here is derived from an EMBL/GenBank/DDBJ whole genome shotgun (WGS) entry which is preliminary data.</text>
</comment>
<dbReference type="AlphaFoldDB" id="A0A8B6CF46"/>
<dbReference type="InterPro" id="IPR022894">
    <property type="entry name" value="Oligoribonuclease"/>
</dbReference>
<keyword evidence="2" id="KW-0175">Coiled coil</keyword>
<feature type="coiled-coil region" evidence="2">
    <location>
        <begin position="153"/>
        <end position="202"/>
    </location>
</feature>
<gene>
    <name evidence="3" type="ORF">MGAL_10B056005</name>
</gene>
<evidence type="ECO:0000313" key="4">
    <source>
        <dbReference type="Proteomes" id="UP000596742"/>
    </source>
</evidence>
<dbReference type="Proteomes" id="UP000596742">
    <property type="component" value="Unassembled WGS sequence"/>
</dbReference>
<organism evidence="3 4">
    <name type="scientific">Mytilus galloprovincialis</name>
    <name type="common">Mediterranean mussel</name>
    <dbReference type="NCBI Taxonomy" id="29158"/>
    <lineage>
        <taxon>Eukaryota</taxon>
        <taxon>Metazoa</taxon>
        <taxon>Spiralia</taxon>
        <taxon>Lophotrochozoa</taxon>
        <taxon>Mollusca</taxon>
        <taxon>Bivalvia</taxon>
        <taxon>Autobranchia</taxon>
        <taxon>Pteriomorphia</taxon>
        <taxon>Mytilida</taxon>
        <taxon>Mytiloidea</taxon>
        <taxon>Mytilidae</taxon>
        <taxon>Mytilinae</taxon>
        <taxon>Mytilus</taxon>
    </lineage>
</organism>
<protein>
    <submittedName>
        <fullName evidence="3">Uncharacterized protein</fullName>
    </submittedName>
</protein>
<dbReference type="EMBL" id="UYJE01001610">
    <property type="protein sequence ID" value="VDI03578.1"/>
    <property type="molecule type" value="Genomic_DNA"/>
</dbReference>
<accession>A0A8B6CF46</accession>
<reference evidence="3" key="1">
    <citation type="submission" date="2018-11" db="EMBL/GenBank/DDBJ databases">
        <authorList>
            <person name="Alioto T."/>
            <person name="Alioto T."/>
        </authorList>
    </citation>
    <scope>NUCLEOTIDE SEQUENCE</scope>
</reference>
<evidence type="ECO:0000256" key="1">
    <source>
        <dbReference type="ARBA" id="ARBA00022722"/>
    </source>
</evidence>
<evidence type="ECO:0000256" key="2">
    <source>
        <dbReference type="SAM" id="Coils"/>
    </source>
</evidence>
<dbReference type="PANTHER" id="PTHR11046:SF25">
    <property type="match status" value="1"/>
</dbReference>
<evidence type="ECO:0000313" key="3">
    <source>
        <dbReference type="EMBL" id="VDI03578.1"/>
    </source>
</evidence>
<name>A0A8B6CF46_MYTGA</name>
<dbReference type="GO" id="GO:0000175">
    <property type="term" value="F:3'-5'-RNA exonuclease activity"/>
    <property type="evidence" value="ECO:0007669"/>
    <property type="project" value="InterPro"/>
</dbReference>